<dbReference type="InterPro" id="IPR021795">
    <property type="entry name" value="DUF3363"/>
</dbReference>
<evidence type="ECO:0000313" key="1">
    <source>
        <dbReference type="EMBL" id="OCX25579.1"/>
    </source>
</evidence>
<name>A0A1C2EF18_9HYPH</name>
<comment type="caution">
    <text evidence="1">The sequence shown here is derived from an EMBL/GenBank/DDBJ whole genome shotgun (WGS) entry which is preliminary data.</text>
</comment>
<reference evidence="1 2" key="1">
    <citation type="submission" date="2016-08" db="EMBL/GenBank/DDBJ databases">
        <title>Whole genome sequence of Mesorhizobium sp. strain UASWS1009 isolated from industrial sewage.</title>
        <authorList>
            <person name="Crovadore J."/>
            <person name="Calmin G."/>
            <person name="Chablais R."/>
            <person name="Cochard B."/>
            <person name="Lefort F."/>
        </authorList>
    </citation>
    <scope>NUCLEOTIDE SEQUENCE [LARGE SCALE GENOMIC DNA]</scope>
    <source>
        <strain evidence="1 2">UASWS1009</strain>
    </source>
</reference>
<keyword evidence="2" id="KW-1185">Reference proteome</keyword>
<sequence length="137" mass="15362">MRDRLTRRRVGHVEQVDVDERKIPADITERRMASDAPDRSNVFAVRNLPTQSLGKQIGSGGASWLNQELASPNWRPLAEARFSRGVMEAFARRRQNLVDQDQATRLDVGSIRTQRPIARFEVTEIAASAAREPPSVG</sequence>
<dbReference type="AlphaFoldDB" id="A0A1C2EF18"/>
<proteinExistence type="predicted"/>
<dbReference type="EMBL" id="MDEO01000015">
    <property type="protein sequence ID" value="OCX25579.1"/>
    <property type="molecule type" value="Genomic_DNA"/>
</dbReference>
<evidence type="ECO:0000313" key="2">
    <source>
        <dbReference type="Proteomes" id="UP000094412"/>
    </source>
</evidence>
<accession>A0A1C2EF18</accession>
<gene>
    <name evidence="1" type="ORF">QV13_00255</name>
</gene>
<dbReference type="RefSeq" id="WP_051512229.1">
    <property type="nucleotide sequence ID" value="NZ_MDEO01000015.1"/>
</dbReference>
<dbReference type="Proteomes" id="UP000094412">
    <property type="component" value="Unassembled WGS sequence"/>
</dbReference>
<dbReference type="Pfam" id="PF11843">
    <property type="entry name" value="DUF3363"/>
    <property type="match status" value="1"/>
</dbReference>
<protein>
    <submittedName>
        <fullName evidence="1">Uncharacterized protein</fullName>
    </submittedName>
</protein>
<organism evidence="1 2">
    <name type="scientific">Mesorhizobium hungaricum</name>
    <dbReference type="NCBI Taxonomy" id="1566387"/>
    <lineage>
        <taxon>Bacteria</taxon>
        <taxon>Pseudomonadati</taxon>
        <taxon>Pseudomonadota</taxon>
        <taxon>Alphaproteobacteria</taxon>
        <taxon>Hyphomicrobiales</taxon>
        <taxon>Phyllobacteriaceae</taxon>
        <taxon>Mesorhizobium</taxon>
    </lineage>
</organism>